<dbReference type="KEGG" id="bayd:BSPP4475_08085"/>
<sequence>MEQVRSITAEELHRKMSSGEDLVILDVRNETDYNDWKIEGKNLRTMNIPYFHFLEEDVQVYAGLPKDAEIVIVCAKGGASHYVAEMLMEKGYNTCSLQGGMLAWSQFYHPTIVYMDDQLKLIQINRLAKGCLSYAVISDGKGMIIDPNKEIDVYIELAKTHQFEIEHVVDSHMHADHITGGPRLVKQVGATYYISSEEAKGTNLKFEPLDRYDRIKVGDVHVEVLSIPTPGHTPGSTSFLIDNRFLLSGDTIFVGGLGRPDLGGKAKEWAEDLYHTVFFKLKDLPDDCLVLPAHYADIQEINDRGVVGELLGKIRENNEIMRNVDKASFTEQVASAASMEKPPNFEEIVAINRGELQVDQERAIELEIGPNRCAVHHHG</sequence>
<dbReference type="RefSeq" id="WP_304415374.1">
    <property type="nucleotide sequence ID" value="NZ_OY569118.1"/>
</dbReference>
<keyword evidence="6" id="KW-1185">Reference proteome</keyword>
<accession>A0AA48RDV9</accession>
<evidence type="ECO:0000313" key="6">
    <source>
        <dbReference type="Proteomes" id="UP001189619"/>
    </source>
</evidence>
<evidence type="ECO:0000313" key="5">
    <source>
        <dbReference type="EMBL" id="CAJ1002270.1"/>
    </source>
</evidence>
<dbReference type="PANTHER" id="PTHR43084:SF7">
    <property type="entry name" value="BETA-LACTAMASE DOMAIN PROTEIN"/>
    <property type="match status" value="1"/>
</dbReference>
<dbReference type="Gene3D" id="3.40.250.10">
    <property type="entry name" value="Rhodanese-like domain"/>
    <property type="match status" value="1"/>
</dbReference>
<evidence type="ECO:0000256" key="2">
    <source>
        <dbReference type="ARBA" id="ARBA00034301"/>
    </source>
</evidence>
<dbReference type="CDD" id="cd07724">
    <property type="entry name" value="POD-like_MBL-fold"/>
    <property type="match status" value="1"/>
</dbReference>
<protein>
    <submittedName>
        <fullName evidence="5">Anti-Pycsar protein Apyc1</fullName>
    </submittedName>
</protein>
<dbReference type="AlphaFoldDB" id="A0AA48RDV9"/>
<gene>
    <name evidence="5" type="ORF">BSPP4475_08085</name>
</gene>
<dbReference type="InterPro" id="IPR036866">
    <property type="entry name" value="RibonucZ/Hydroxyglut_hydro"/>
</dbReference>
<dbReference type="GO" id="GO:0006749">
    <property type="term" value="P:glutathione metabolic process"/>
    <property type="evidence" value="ECO:0007669"/>
    <property type="project" value="InterPro"/>
</dbReference>
<dbReference type="InterPro" id="IPR036873">
    <property type="entry name" value="Rhodanese-like_dom_sf"/>
</dbReference>
<organism evidence="5 6">
    <name type="scientific">Brevibacillus aydinogluensis</name>
    <dbReference type="NCBI Taxonomy" id="927786"/>
    <lineage>
        <taxon>Bacteria</taxon>
        <taxon>Bacillati</taxon>
        <taxon>Bacillota</taxon>
        <taxon>Bacilli</taxon>
        <taxon>Bacillales</taxon>
        <taxon>Paenibacillaceae</taxon>
        <taxon>Brevibacillus</taxon>
    </lineage>
</organism>
<dbReference type="PANTHER" id="PTHR43084">
    <property type="entry name" value="PERSULFIDE DIOXYGENASE ETHE1"/>
    <property type="match status" value="1"/>
</dbReference>
<comment type="function">
    <text evidence="2">Counteracts the endogenous Pycsar antiviral defense system. Phosphodiesterase that enables metal-dependent hydrolysis of host cyclic nucleotide Pycsar defense signals such as cCMP and cUMP.</text>
</comment>
<evidence type="ECO:0000256" key="1">
    <source>
        <dbReference type="ARBA" id="ARBA00034221"/>
    </source>
</evidence>
<dbReference type="InterPro" id="IPR001763">
    <property type="entry name" value="Rhodanese-like_dom"/>
</dbReference>
<name>A0AA48RDV9_9BACL</name>
<dbReference type="Pfam" id="PF00581">
    <property type="entry name" value="Rhodanese"/>
    <property type="match status" value="1"/>
</dbReference>
<feature type="domain" description="Rhodanese" evidence="4">
    <location>
        <begin position="18"/>
        <end position="113"/>
    </location>
</feature>
<dbReference type="Gene3D" id="3.60.15.10">
    <property type="entry name" value="Ribonuclease Z/Hydroxyacylglutathione hydrolase-like"/>
    <property type="match status" value="1"/>
</dbReference>
<dbReference type="GO" id="GO:0070813">
    <property type="term" value="P:hydrogen sulfide metabolic process"/>
    <property type="evidence" value="ECO:0007669"/>
    <property type="project" value="TreeGrafter"/>
</dbReference>
<dbReference type="InterPro" id="IPR051682">
    <property type="entry name" value="Mito_Persulfide_Diox"/>
</dbReference>
<dbReference type="PROSITE" id="PS50206">
    <property type="entry name" value="RHODANESE_3"/>
    <property type="match status" value="1"/>
</dbReference>
<comment type="catalytic activity">
    <reaction evidence="3">
        <text>3',5'-cyclic UMP + H2O = UMP + H(+)</text>
        <dbReference type="Rhea" id="RHEA:70575"/>
        <dbReference type="ChEBI" id="CHEBI:15377"/>
        <dbReference type="ChEBI" id="CHEBI:15378"/>
        <dbReference type="ChEBI" id="CHEBI:57865"/>
        <dbReference type="ChEBI" id="CHEBI:184387"/>
    </reaction>
    <physiologicalReaction direction="left-to-right" evidence="3">
        <dbReference type="Rhea" id="RHEA:70576"/>
    </physiologicalReaction>
</comment>
<dbReference type="SUPFAM" id="SSF56281">
    <property type="entry name" value="Metallo-hydrolase/oxidoreductase"/>
    <property type="match status" value="1"/>
</dbReference>
<dbReference type="SMART" id="SM00849">
    <property type="entry name" value="Lactamase_B"/>
    <property type="match status" value="1"/>
</dbReference>
<dbReference type="GO" id="GO:0050313">
    <property type="term" value="F:sulfur dioxygenase activity"/>
    <property type="evidence" value="ECO:0007669"/>
    <property type="project" value="InterPro"/>
</dbReference>
<evidence type="ECO:0000256" key="3">
    <source>
        <dbReference type="ARBA" id="ARBA00048505"/>
    </source>
</evidence>
<proteinExistence type="predicted"/>
<comment type="catalytic activity">
    <reaction evidence="1">
        <text>3',5'-cyclic CMP + H2O = CMP + H(+)</text>
        <dbReference type="Rhea" id="RHEA:72675"/>
        <dbReference type="ChEBI" id="CHEBI:15377"/>
        <dbReference type="ChEBI" id="CHEBI:15378"/>
        <dbReference type="ChEBI" id="CHEBI:58003"/>
        <dbReference type="ChEBI" id="CHEBI:60377"/>
    </reaction>
    <physiologicalReaction direction="left-to-right" evidence="1">
        <dbReference type="Rhea" id="RHEA:72676"/>
    </physiologicalReaction>
</comment>
<reference evidence="5" key="1">
    <citation type="submission" date="2023-07" db="EMBL/GenBank/DDBJ databases">
        <authorList>
            <person name="Ivanov I."/>
            <person name="Teneva D."/>
            <person name="Stoikov I."/>
        </authorList>
    </citation>
    <scope>NUCLEOTIDE SEQUENCE</scope>
    <source>
        <strain evidence="5">4475</strain>
    </source>
</reference>
<dbReference type="EMBL" id="OY569118">
    <property type="protein sequence ID" value="CAJ1002270.1"/>
    <property type="molecule type" value="Genomic_DNA"/>
</dbReference>
<dbReference type="Proteomes" id="UP001189619">
    <property type="component" value="Chromosome"/>
</dbReference>
<dbReference type="Pfam" id="PF00753">
    <property type="entry name" value="Lactamase_B"/>
    <property type="match status" value="1"/>
</dbReference>
<dbReference type="SUPFAM" id="SSF52821">
    <property type="entry name" value="Rhodanese/Cell cycle control phosphatase"/>
    <property type="match status" value="1"/>
</dbReference>
<dbReference type="InterPro" id="IPR001279">
    <property type="entry name" value="Metallo-B-lactamas"/>
</dbReference>
<evidence type="ECO:0000259" key="4">
    <source>
        <dbReference type="PROSITE" id="PS50206"/>
    </source>
</evidence>
<dbReference type="InterPro" id="IPR044528">
    <property type="entry name" value="POD-like_MBL-fold"/>
</dbReference>
<dbReference type="SMART" id="SM00450">
    <property type="entry name" value="RHOD"/>
    <property type="match status" value="1"/>
</dbReference>